<gene>
    <name evidence="1" type="ORF">BDN72DRAFT_903574</name>
</gene>
<reference evidence="1 2" key="1">
    <citation type="journal article" date="2019" name="Nat. Ecol. Evol.">
        <title>Megaphylogeny resolves global patterns of mushroom evolution.</title>
        <authorList>
            <person name="Varga T."/>
            <person name="Krizsan K."/>
            <person name="Foldi C."/>
            <person name="Dima B."/>
            <person name="Sanchez-Garcia M."/>
            <person name="Sanchez-Ramirez S."/>
            <person name="Szollosi G.J."/>
            <person name="Szarkandi J.G."/>
            <person name="Papp V."/>
            <person name="Albert L."/>
            <person name="Andreopoulos W."/>
            <person name="Angelini C."/>
            <person name="Antonin V."/>
            <person name="Barry K.W."/>
            <person name="Bougher N.L."/>
            <person name="Buchanan P."/>
            <person name="Buyck B."/>
            <person name="Bense V."/>
            <person name="Catcheside P."/>
            <person name="Chovatia M."/>
            <person name="Cooper J."/>
            <person name="Damon W."/>
            <person name="Desjardin D."/>
            <person name="Finy P."/>
            <person name="Geml J."/>
            <person name="Haridas S."/>
            <person name="Hughes K."/>
            <person name="Justo A."/>
            <person name="Karasinski D."/>
            <person name="Kautmanova I."/>
            <person name="Kiss B."/>
            <person name="Kocsube S."/>
            <person name="Kotiranta H."/>
            <person name="LaButti K.M."/>
            <person name="Lechner B.E."/>
            <person name="Liimatainen K."/>
            <person name="Lipzen A."/>
            <person name="Lukacs Z."/>
            <person name="Mihaltcheva S."/>
            <person name="Morgado L.N."/>
            <person name="Niskanen T."/>
            <person name="Noordeloos M.E."/>
            <person name="Ohm R.A."/>
            <person name="Ortiz-Santana B."/>
            <person name="Ovrebo C."/>
            <person name="Racz N."/>
            <person name="Riley R."/>
            <person name="Savchenko A."/>
            <person name="Shiryaev A."/>
            <person name="Soop K."/>
            <person name="Spirin V."/>
            <person name="Szebenyi C."/>
            <person name="Tomsovsky M."/>
            <person name="Tulloss R.E."/>
            <person name="Uehling J."/>
            <person name="Grigoriev I.V."/>
            <person name="Vagvolgyi C."/>
            <person name="Papp T."/>
            <person name="Martin F.M."/>
            <person name="Miettinen O."/>
            <person name="Hibbett D.S."/>
            <person name="Nagy L.G."/>
        </authorList>
    </citation>
    <scope>NUCLEOTIDE SEQUENCE [LARGE SCALE GENOMIC DNA]</scope>
    <source>
        <strain evidence="1 2">NL-1719</strain>
    </source>
</reference>
<dbReference type="Proteomes" id="UP000308600">
    <property type="component" value="Unassembled WGS sequence"/>
</dbReference>
<protein>
    <submittedName>
        <fullName evidence="1">Uncharacterized protein</fullName>
    </submittedName>
</protein>
<name>A0ACD3A8R0_9AGAR</name>
<sequence length="276" mass="31826">MLISGKDGQWILQPTFADHTGKQLSVISTYTTMASTHHTTTRLPPELFEEIITQAWNHPMSNDKRIAFMVSSMLVSKSWQHAFQLVAWKNAHIPSRSYISYIHDNHSALNPLCQSVSFTIDANDNLRKRPAVPCYTHDQIEHDNWLVPESAKSDYPIGQALASFTYDCWCERNLLPNLRIVRIHYVDVHAPCNDFFLRLGEFPPRIEELHLTFEFNDSTLLREFPDWSYIFLHDRLRLVGVKKLFVTGGGKRFLEDIKSVCPNLDVLVADGRVMKL</sequence>
<evidence type="ECO:0000313" key="2">
    <source>
        <dbReference type="Proteomes" id="UP000308600"/>
    </source>
</evidence>
<proteinExistence type="predicted"/>
<evidence type="ECO:0000313" key="1">
    <source>
        <dbReference type="EMBL" id="TFK62019.1"/>
    </source>
</evidence>
<dbReference type="EMBL" id="ML208611">
    <property type="protein sequence ID" value="TFK62019.1"/>
    <property type="molecule type" value="Genomic_DNA"/>
</dbReference>
<organism evidence="1 2">
    <name type="scientific">Pluteus cervinus</name>
    <dbReference type="NCBI Taxonomy" id="181527"/>
    <lineage>
        <taxon>Eukaryota</taxon>
        <taxon>Fungi</taxon>
        <taxon>Dikarya</taxon>
        <taxon>Basidiomycota</taxon>
        <taxon>Agaricomycotina</taxon>
        <taxon>Agaricomycetes</taxon>
        <taxon>Agaricomycetidae</taxon>
        <taxon>Agaricales</taxon>
        <taxon>Pluteineae</taxon>
        <taxon>Pluteaceae</taxon>
        <taxon>Pluteus</taxon>
    </lineage>
</organism>
<keyword evidence="2" id="KW-1185">Reference proteome</keyword>
<accession>A0ACD3A8R0</accession>